<gene>
    <name evidence="3" type="ORF">ATO9_13245</name>
</gene>
<feature type="transmembrane region" description="Helical" evidence="1">
    <location>
        <begin position="62"/>
        <end position="82"/>
    </location>
</feature>
<evidence type="ECO:0000259" key="2">
    <source>
        <dbReference type="Pfam" id="PF26604"/>
    </source>
</evidence>
<dbReference type="EMBL" id="AQQX01000004">
    <property type="protein sequence ID" value="KGM48588.1"/>
    <property type="molecule type" value="Genomic_DNA"/>
</dbReference>
<keyword evidence="1" id="KW-1133">Transmembrane helix</keyword>
<dbReference type="InterPro" id="IPR058058">
    <property type="entry name" value="CBU_0592-like"/>
</dbReference>
<dbReference type="Proteomes" id="UP000030004">
    <property type="component" value="Unassembled WGS sequence"/>
</dbReference>
<reference evidence="3 4" key="1">
    <citation type="journal article" date="2015" name="Antonie Van Leeuwenhoek">
        <title>Pseudooceanicola atlanticus gen. nov. sp. nov., isolated from surface seawater of the Atlantic Ocean and reclassification of Oceanicola batsensis, Oceanicola marinus, Oceanicola nitratireducens, Oceanicola nanhaiensis, Oceanicola antarcticus and Oceanicola flagellatus, as Pseudooceanicola batsensis comb. nov., Pseudooceanicola marinus comb. nov., Pseudooceanicola nitratireducens comb. nov., Pseudooceanicola nanhaiensis comb. nov., Pseudooceanicola antarcticus comb. nov., and Pseudooceanicola flagellatus comb. nov.</title>
        <authorList>
            <person name="Lai Q."/>
            <person name="Li G."/>
            <person name="Liu X."/>
            <person name="Du Y."/>
            <person name="Sun F."/>
            <person name="Shao Z."/>
        </authorList>
    </citation>
    <scope>NUCLEOTIDE SEQUENCE [LARGE SCALE GENOMIC DNA]</scope>
    <source>
        <strain evidence="3 4">22II-s11g</strain>
    </source>
</reference>
<name>A0A0A0EEQ3_9RHOB</name>
<evidence type="ECO:0000256" key="1">
    <source>
        <dbReference type="SAM" id="Phobius"/>
    </source>
</evidence>
<dbReference type="AlphaFoldDB" id="A0A0A0EEQ3"/>
<keyword evidence="4" id="KW-1185">Reference proteome</keyword>
<dbReference type="NCBIfam" id="NF047864">
    <property type="entry name" value="CBU_0592_membra"/>
    <property type="match status" value="1"/>
</dbReference>
<accession>A0A0A0EEQ3</accession>
<dbReference type="STRING" id="1461694.ATO9_13245"/>
<proteinExistence type="predicted"/>
<organism evidence="3 4">
    <name type="scientific">Pseudooceanicola atlanticus</name>
    <dbReference type="NCBI Taxonomy" id="1461694"/>
    <lineage>
        <taxon>Bacteria</taxon>
        <taxon>Pseudomonadati</taxon>
        <taxon>Pseudomonadota</taxon>
        <taxon>Alphaproteobacteria</taxon>
        <taxon>Rhodobacterales</taxon>
        <taxon>Paracoccaceae</taxon>
        <taxon>Pseudooceanicola</taxon>
    </lineage>
</organism>
<sequence>MTEEMTLLLRWTGFVGVILYLAAYFGVQTGRMSPAGWVYPWINIAAASLVLLSMAADWNPASAVMNGVWIAIGLGHVSLRVVQRRRWAAWRPRDRAMALAPEVVAMDPPVEDIAPR</sequence>
<feature type="domain" description="CBU-0592-like" evidence="2">
    <location>
        <begin position="10"/>
        <end position="77"/>
    </location>
</feature>
<evidence type="ECO:0000313" key="3">
    <source>
        <dbReference type="EMBL" id="KGM48588.1"/>
    </source>
</evidence>
<feature type="transmembrane region" description="Helical" evidence="1">
    <location>
        <begin position="6"/>
        <end position="25"/>
    </location>
</feature>
<keyword evidence="1" id="KW-0812">Transmembrane</keyword>
<dbReference type="Pfam" id="PF26604">
    <property type="entry name" value="CBU_0592"/>
    <property type="match status" value="1"/>
</dbReference>
<protein>
    <recommendedName>
        <fullName evidence="2">CBU-0592-like domain-containing protein</fullName>
    </recommendedName>
</protein>
<keyword evidence="1" id="KW-0472">Membrane</keyword>
<evidence type="ECO:0000313" key="4">
    <source>
        <dbReference type="Proteomes" id="UP000030004"/>
    </source>
</evidence>
<comment type="caution">
    <text evidence="3">The sequence shown here is derived from an EMBL/GenBank/DDBJ whole genome shotgun (WGS) entry which is preliminary data.</text>
</comment>